<organism evidence="1">
    <name type="scientific">marine sediment metagenome</name>
    <dbReference type="NCBI Taxonomy" id="412755"/>
    <lineage>
        <taxon>unclassified sequences</taxon>
        <taxon>metagenomes</taxon>
        <taxon>ecological metagenomes</taxon>
    </lineage>
</organism>
<dbReference type="AlphaFoldDB" id="A0A0F8YK34"/>
<evidence type="ECO:0000313" key="1">
    <source>
        <dbReference type="EMBL" id="KKK48436.1"/>
    </source>
</evidence>
<feature type="non-terminal residue" evidence="1">
    <location>
        <position position="1"/>
    </location>
</feature>
<comment type="caution">
    <text evidence="1">The sequence shown here is derived from an EMBL/GenBank/DDBJ whole genome shotgun (WGS) entry which is preliminary data.</text>
</comment>
<proteinExistence type="predicted"/>
<dbReference type="InterPro" id="IPR029063">
    <property type="entry name" value="SAM-dependent_MTases_sf"/>
</dbReference>
<gene>
    <name evidence="1" type="ORF">LCGC14_3145120</name>
</gene>
<sequence length="123" mass="14556">FSELFLLINQKLKKDGILYICATPDFNSPCSFLYKSQWNQIDPPFHYHQFTATSITLLFAKYGFGLKALYYQYLETPYANFQKDADKFIKNIKRYYENKDPVNTVHAYPGNIMSLIFERINIK</sequence>
<dbReference type="Gene3D" id="3.40.50.150">
    <property type="entry name" value="Vaccinia Virus protein VP39"/>
    <property type="match status" value="1"/>
</dbReference>
<reference evidence="1" key="1">
    <citation type="journal article" date="2015" name="Nature">
        <title>Complex archaea that bridge the gap between prokaryotes and eukaryotes.</title>
        <authorList>
            <person name="Spang A."/>
            <person name="Saw J.H."/>
            <person name="Jorgensen S.L."/>
            <person name="Zaremba-Niedzwiedzka K."/>
            <person name="Martijn J."/>
            <person name="Lind A.E."/>
            <person name="van Eijk R."/>
            <person name="Schleper C."/>
            <person name="Guy L."/>
            <person name="Ettema T.J."/>
        </authorList>
    </citation>
    <scope>NUCLEOTIDE SEQUENCE</scope>
</reference>
<protein>
    <submittedName>
        <fullName evidence="1">Uncharacterized protein</fullName>
    </submittedName>
</protein>
<name>A0A0F8YK34_9ZZZZ</name>
<dbReference type="SUPFAM" id="SSF53335">
    <property type="entry name" value="S-adenosyl-L-methionine-dependent methyltransferases"/>
    <property type="match status" value="1"/>
</dbReference>
<dbReference type="EMBL" id="LAZR01069063">
    <property type="protein sequence ID" value="KKK48436.1"/>
    <property type="molecule type" value="Genomic_DNA"/>
</dbReference>
<accession>A0A0F8YK34</accession>